<protein>
    <submittedName>
        <fullName evidence="7">Oxidoreductase</fullName>
    </submittedName>
</protein>
<evidence type="ECO:0000256" key="2">
    <source>
        <dbReference type="ARBA" id="ARBA00022723"/>
    </source>
</evidence>
<dbReference type="SUPFAM" id="SSF51197">
    <property type="entry name" value="Clavaminate synthase-like"/>
    <property type="match status" value="1"/>
</dbReference>
<dbReference type="AlphaFoldDB" id="R7ZLM3"/>
<evidence type="ECO:0000259" key="6">
    <source>
        <dbReference type="PROSITE" id="PS51471"/>
    </source>
</evidence>
<evidence type="ECO:0000256" key="3">
    <source>
        <dbReference type="ARBA" id="ARBA00023002"/>
    </source>
</evidence>
<gene>
    <name evidence="7" type="ORF">ADIS_4472</name>
</gene>
<dbReference type="Pfam" id="PF03171">
    <property type="entry name" value="2OG-FeII_Oxy"/>
    <property type="match status" value="1"/>
</dbReference>
<evidence type="ECO:0000256" key="1">
    <source>
        <dbReference type="ARBA" id="ARBA00008056"/>
    </source>
</evidence>
<dbReference type="PANTHER" id="PTHR10209:SF881">
    <property type="entry name" value="FI07970P-RELATED"/>
    <property type="match status" value="1"/>
</dbReference>
<dbReference type="Pfam" id="PF14226">
    <property type="entry name" value="DIOX_N"/>
    <property type="match status" value="1"/>
</dbReference>
<proteinExistence type="inferred from homology"/>
<reference evidence="7 8" key="1">
    <citation type="submission" date="2013-02" db="EMBL/GenBank/DDBJ databases">
        <title>A novel strain isolated from Lonar lake, Maharashtra, India.</title>
        <authorList>
            <person name="Singh A."/>
        </authorList>
    </citation>
    <scope>NUCLEOTIDE SEQUENCE [LARGE SCALE GENOMIC DNA]</scope>
    <source>
        <strain evidence="7 8">AK24</strain>
    </source>
</reference>
<evidence type="ECO:0000313" key="7">
    <source>
        <dbReference type="EMBL" id="EON74983.1"/>
    </source>
</evidence>
<dbReference type="GO" id="GO:0016491">
    <property type="term" value="F:oxidoreductase activity"/>
    <property type="evidence" value="ECO:0007669"/>
    <property type="project" value="UniProtKB-KW"/>
</dbReference>
<dbReference type="PROSITE" id="PS51471">
    <property type="entry name" value="FE2OG_OXY"/>
    <property type="match status" value="1"/>
</dbReference>
<keyword evidence="4 5" id="KW-0408">Iron</keyword>
<dbReference type="OrthoDB" id="21825at2"/>
<organism evidence="7 8">
    <name type="scientific">Lunatimonas lonarensis</name>
    <dbReference type="NCBI Taxonomy" id="1232681"/>
    <lineage>
        <taxon>Bacteria</taxon>
        <taxon>Pseudomonadati</taxon>
        <taxon>Bacteroidota</taxon>
        <taxon>Cytophagia</taxon>
        <taxon>Cytophagales</taxon>
        <taxon>Cyclobacteriaceae</taxon>
    </lineage>
</organism>
<dbReference type="InterPro" id="IPR026992">
    <property type="entry name" value="DIOX_N"/>
</dbReference>
<keyword evidence="8" id="KW-1185">Reference proteome</keyword>
<evidence type="ECO:0000313" key="8">
    <source>
        <dbReference type="Proteomes" id="UP000013909"/>
    </source>
</evidence>
<evidence type="ECO:0000256" key="5">
    <source>
        <dbReference type="RuleBase" id="RU003682"/>
    </source>
</evidence>
<feature type="domain" description="Fe2OG dioxygenase" evidence="6">
    <location>
        <begin position="176"/>
        <end position="285"/>
    </location>
</feature>
<dbReference type="PATRIC" id="fig|1288963.3.peg.4461"/>
<dbReference type="EMBL" id="AQHR01000112">
    <property type="protein sequence ID" value="EON74983.1"/>
    <property type="molecule type" value="Genomic_DNA"/>
</dbReference>
<dbReference type="STRING" id="1232681.ADIS_4472"/>
<evidence type="ECO:0000256" key="4">
    <source>
        <dbReference type="ARBA" id="ARBA00023004"/>
    </source>
</evidence>
<comment type="similarity">
    <text evidence="1 5">Belongs to the iron/ascorbate-dependent oxidoreductase family.</text>
</comment>
<keyword evidence="2 5" id="KW-0479">Metal-binding</keyword>
<dbReference type="RefSeq" id="WP_010856585.1">
    <property type="nucleotide sequence ID" value="NZ_AQHR01000112.1"/>
</dbReference>
<dbReference type="PANTHER" id="PTHR10209">
    <property type="entry name" value="OXIDOREDUCTASE, 2OG-FE II OXYGENASE FAMILY PROTEIN"/>
    <property type="match status" value="1"/>
</dbReference>
<dbReference type="GO" id="GO:0046872">
    <property type="term" value="F:metal ion binding"/>
    <property type="evidence" value="ECO:0007669"/>
    <property type="project" value="UniProtKB-KW"/>
</dbReference>
<dbReference type="InterPro" id="IPR005123">
    <property type="entry name" value="Oxoglu/Fe-dep_dioxygenase_dom"/>
</dbReference>
<keyword evidence="3 5" id="KW-0560">Oxidoreductase</keyword>
<dbReference type="InterPro" id="IPR044861">
    <property type="entry name" value="IPNS-like_FE2OG_OXY"/>
</dbReference>
<name>R7ZLM3_9BACT</name>
<dbReference type="Proteomes" id="UP000013909">
    <property type="component" value="Unassembled WGS sequence"/>
</dbReference>
<dbReference type="InterPro" id="IPR027443">
    <property type="entry name" value="IPNS-like_sf"/>
</dbReference>
<sequence>MTEILYKEIPSLDLADFVSGDLDQKAAFVKNLGDAYQNIGFVAIKNHGLTESLQAKLYEVIQRFFALPDDQKSAYEHPEIGYQRGYTGKGKEHAKGRNTGDLKEFYHVGQDLESIPDADPIKQEYPANVWPTEISEFKETALEVFNAIEHAGKHMLRAIALHLMLPEDYFEDKVRFGNSILRCIHYFPITNPEEVPEDAVRAAEHGDINLITLLMGASADGLEVLRRDGKWIPITALPDQLVVNVGDMLERLTNKKLKSTIHRVVNPPRDKMNSSRYSIPFFMHPRSEMDLTCLASCVDSQHPKAFSDMTAGEFLEERLRELGLKK</sequence>
<dbReference type="Gene3D" id="2.60.120.330">
    <property type="entry name" value="B-lactam Antibiotic, Isopenicillin N Synthase, Chain"/>
    <property type="match status" value="1"/>
</dbReference>
<comment type="caution">
    <text evidence="7">The sequence shown here is derived from an EMBL/GenBank/DDBJ whole genome shotgun (WGS) entry which is preliminary data.</text>
</comment>
<dbReference type="PRINTS" id="PR00682">
    <property type="entry name" value="IPNSYNTHASE"/>
</dbReference>
<accession>R7ZLM3</accession>